<dbReference type="EMBL" id="JBEPME010000001">
    <property type="protein sequence ID" value="MET3655646.1"/>
    <property type="molecule type" value="Genomic_DNA"/>
</dbReference>
<feature type="compositionally biased region" description="Basic and acidic residues" evidence="6">
    <location>
        <begin position="235"/>
        <end position="250"/>
    </location>
</feature>
<gene>
    <name evidence="10" type="ORF">ABIC55_000730</name>
</gene>
<proteinExistence type="predicted"/>
<accession>A0ABV2K3L1</accession>
<organism evidence="10 11">
    <name type="scientific">Sporosarcina psychrophila</name>
    <name type="common">Bacillus psychrophilus</name>
    <dbReference type="NCBI Taxonomy" id="1476"/>
    <lineage>
        <taxon>Bacteria</taxon>
        <taxon>Bacillati</taxon>
        <taxon>Bacillota</taxon>
        <taxon>Bacilli</taxon>
        <taxon>Bacillales</taxon>
        <taxon>Caryophanaceae</taxon>
        <taxon>Sporosarcina</taxon>
    </lineage>
</organism>
<comment type="caution">
    <text evidence="10">The sequence shown here is derived from an EMBL/GenBank/DDBJ whole genome shotgun (WGS) entry which is preliminary data.</text>
</comment>
<dbReference type="SUPFAM" id="SSF158911">
    <property type="entry name" value="NEAT domain-like"/>
    <property type="match status" value="1"/>
</dbReference>
<keyword evidence="7" id="KW-1133">Transmembrane helix</keyword>
<protein>
    <submittedName>
        <fullName evidence="10">Heme-binding NEAT domain protein</fullName>
    </submittedName>
</protein>
<evidence type="ECO:0000256" key="3">
    <source>
        <dbReference type="ARBA" id="ARBA00022525"/>
    </source>
</evidence>
<feature type="region of interest" description="Disordered" evidence="6">
    <location>
        <begin position="158"/>
        <end position="289"/>
    </location>
</feature>
<keyword evidence="3" id="KW-0964">Secreted</keyword>
<evidence type="ECO:0000259" key="9">
    <source>
        <dbReference type="PROSITE" id="PS50978"/>
    </source>
</evidence>
<keyword evidence="2" id="KW-0134">Cell wall</keyword>
<evidence type="ECO:0000256" key="1">
    <source>
        <dbReference type="ARBA" id="ARBA00004168"/>
    </source>
</evidence>
<keyword evidence="4 8" id="KW-0732">Signal</keyword>
<comment type="subcellular location">
    <subcellularLocation>
        <location evidence="1">Secreted</location>
        <location evidence="1">Cell wall</location>
        <topology evidence="1">Peptidoglycan-anchor</topology>
    </subcellularLocation>
</comment>
<dbReference type="PANTHER" id="PTHR37824:SF1">
    <property type="entry name" value="IRON-REGULATED SURFACE DETERMINANT PROTEIN C"/>
    <property type="match status" value="1"/>
</dbReference>
<feature type="domain" description="NEAT" evidence="9">
    <location>
        <begin position="33"/>
        <end position="157"/>
    </location>
</feature>
<dbReference type="CDD" id="cd06920">
    <property type="entry name" value="NEAT"/>
    <property type="match status" value="1"/>
</dbReference>
<evidence type="ECO:0000256" key="6">
    <source>
        <dbReference type="SAM" id="MobiDB-lite"/>
    </source>
</evidence>
<evidence type="ECO:0000313" key="11">
    <source>
        <dbReference type="Proteomes" id="UP001549104"/>
    </source>
</evidence>
<feature type="compositionally biased region" description="Pro residues" evidence="6">
    <location>
        <begin position="164"/>
        <end position="185"/>
    </location>
</feature>
<evidence type="ECO:0000256" key="2">
    <source>
        <dbReference type="ARBA" id="ARBA00022512"/>
    </source>
</evidence>
<keyword evidence="7" id="KW-0472">Membrane</keyword>
<evidence type="ECO:0000256" key="5">
    <source>
        <dbReference type="ARBA" id="ARBA00023088"/>
    </source>
</evidence>
<keyword evidence="7" id="KW-0812">Transmembrane</keyword>
<evidence type="ECO:0000256" key="4">
    <source>
        <dbReference type="ARBA" id="ARBA00022729"/>
    </source>
</evidence>
<keyword evidence="11" id="KW-1185">Reference proteome</keyword>
<dbReference type="RefSeq" id="WP_354312178.1">
    <property type="nucleotide sequence ID" value="NZ_JBEPME010000001.1"/>
</dbReference>
<dbReference type="SMART" id="SM00725">
    <property type="entry name" value="NEAT"/>
    <property type="match status" value="1"/>
</dbReference>
<dbReference type="Proteomes" id="UP001549104">
    <property type="component" value="Unassembled WGS sequence"/>
</dbReference>
<name>A0ABV2K3L1_SPOPS</name>
<feature type="transmembrane region" description="Helical" evidence="7">
    <location>
        <begin position="298"/>
        <end position="317"/>
    </location>
</feature>
<sequence>MKKKSVFMMTVLFALFTILPTLAPDKAAAASKYADGEYTVPFTVLKDTGNEQSTTADYMVSPAKVIVQNGKTYAVVTLKNSSWWQYFKVQAGGGFADVQVVSNDTANDKRVVKFEVTDIEQLVNAKIHVIVTGIPGFTYDNKYDIRFKFNSSNIPLAPVAGQPATPPASKPTPKPVQPTPKPTPKPSVTEKATATPKPVENKQAVTKIETKTEEKNEAKPVESKEVASVKSATTAEEKATVETEQSKEEAESVASEEEIVAEDQAAAEKEEESSEVTNEANEAEVEADSISESNSKSIWYIVIFSILILGGVIVFAMRQRTRTEK</sequence>
<dbReference type="Pfam" id="PF05031">
    <property type="entry name" value="NEAT"/>
    <property type="match status" value="1"/>
</dbReference>
<feature type="signal peptide" evidence="8">
    <location>
        <begin position="1"/>
        <end position="23"/>
    </location>
</feature>
<dbReference type="Gene3D" id="2.60.40.1850">
    <property type="match status" value="1"/>
</dbReference>
<evidence type="ECO:0000256" key="7">
    <source>
        <dbReference type="SAM" id="Phobius"/>
    </source>
</evidence>
<evidence type="ECO:0000313" key="10">
    <source>
        <dbReference type="EMBL" id="MET3655646.1"/>
    </source>
</evidence>
<reference evidence="10 11" key="1">
    <citation type="submission" date="2024-06" db="EMBL/GenBank/DDBJ databases">
        <title>Sorghum-associated microbial communities from plants grown in Nebraska, USA.</title>
        <authorList>
            <person name="Schachtman D."/>
        </authorList>
    </citation>
    <scope>NUCLEOTIDE SEQUENCE [LARGE SCALE GENOMIC DNA]</scope>
    <source>
        <strain evidence="10 11">1288</strain>
    </source>
</reference>
<dbReference type="InterPro" id="IPR037250">
    <property type="entry name" value="NEAT_dom_sf"/>
</dbReference>
<dbReference type="PROSITE" id="PS50978">
    <property type="entry name" value="NEAT"/>
    <property type="match status" value="1"/>
</dbReference>
<feature type="chain" id="PRO_5045060047" evidence="8">
    <location>
        <begin position="24"/>
        <end position="325"/>
    </location>
</feature>
<evidence type="ECO:0000256" key="8">
    <source>
        <dbReference type="SAM" id="SignalP"/>
    </source>
</evidence>
<dbReference type="InterPro" id="IPR050436">
    <property type="entry name" value="IsdA"/>
</dbReference>
<dbReference type="InterPro" id="IPR006635">
    <property type="entry name" value="NEAT_dom"/>
</dbReference>
<feature type="compositionally biased region" description="Basic and acidic residues" evidence="6">
    <location>
        <begin position="208"/>
        <end position="227"/>
    </location>
</feature>
<keyword evidence="5" id="KW-0572">Peptidoglycan-anchor</keyword>
<dbReference type="PANTHER" id="PTHR37824">
    <property type="entry name" value="IRON-REGULATED SURFACE DETERMINANT PROTEIN C"/>
    <property type="match status" value="1"/>
</dbReference>